<keyword evidence="3" id="KW-1185">Reference proteome</keyword>
<dbReference type="Gene3D" id="3.40.630.30">
    <property type="match status" value="1"/>
</dbReference>
<protein>
    <submittedName>
        <fullName evidence="2">Ribosomal-protein-serine acetyltransferase</fullName>
    </submittedName>
</protein>
<proteinExistence type="predicted"/>
<feature type="domain" description="N-acetyltransferase" evidence="1">
    <location>
        <begin position="10"/>
        <end position="176"/>
    </location>
</feature>
<evidence type="ECO:0000313" key="3">
    <source>
        <dbReference type="Proteomes" id="UP000624041"/>
    </source>
</evidence>
<reference evidence="2" key="1">
    <citation type="journal article" date="2014" name="Int. J. Syst. Evol. Microbiol.">
        <title>Complete genome sequence of Corynebacterium casei LMG S-19264T (=DSM 44701T), isolated from a smear-ripened cheese.</title>
        <authorList>
            <consortium name="US DOE Joint Genome Institute (JGI-PGF)"/>
            <person name="Walter F."/>
            <person name="Albersmeier A."/>
            <person name="Kalinowski J."/>
            <person name="Ruckert C."/>
        </authorList>
    </citation>
    <scope>NUCLEOTIDE SEQUENCE</scope>
    <source>
        <strain evidence="2">JCM 17251</strain>
    </source>
</reference>
<dbReference type="GO" id="GO:1990189">
    <property type="term" value="F:protein N-terminal-serine acetyltransferase activity"/>
    <property type="evidence" value="ECO:0007669"/>
    <property type="project" value="TreeGrafter"/>
</dbReference>
<dbReference type="PROSITE" id="PS51186">
    <property type="entry name" value="GNAT"/>
    <property type="match status" value="1"/>
</dbReference>
<dbReference type="Proteomes" id="UP000624041">
    <property type="component" value="Unassembled WGS sequence"/>
</dbReference>
<dbReference type="PANTHER" id="PTHR43441:SF12">
    <property type="entry name" value="RIBOSOMAL N-ACETYLTRANSFERASE YDAF-RELATED"/>
    <property type="match status" value="1"/>
</dbReference>
<dbReference type="GO" id="GO:0005737">
    <property type="term" value="C:cytoplasm"/>
    <property type="evidence" value="ECO:0007669"/>
    <property type="project" value="TreeGrafter"/>
</dbReference>
<dbReference type="AlphaFoldDB" id="A0A918D1V5"/>
<dbReference type="InterPro" id="IPR051908">
    <property type="entry name" value="Ribosomal_N-acetyltransferase"/>
</dbReference>
<dbReference type="InterPro" id="IPR016181">
    <property type="entry name" value="Acyl_CoA_acyltransferase"/>
</dbReference>
<comment type="caution">
    <text evidence="2">The sequence shown here is derived from an EMBL/GenBank/DDBJ whole genome shotgun (WGS) entry which is preliminary data.</text>
</comment>
<dbReference type="PANTHER" id="PTHR43441">
    <property type="entry name" value="RIBOSOMAL-PROTEIN-SERINE ACETYLTRANSFERASE"/>
    <property type="match status" value="1"/>
</dbReference>
<dbReference type="RefSeq" id="WP_188856941.1">
    <property type="nucleotide sequence ID" value="NZ_BMOS01000011.1"/>
</dbReference>
<dbReference type="EMBL" id="BMOS01000011">
    <property type="protein sequence ID" value="GGN57584.1"/>
    <property type="molecule type" value="Genomic_DNA"/>
</dbReference>
<reference evidence="2" key="2">
    <citation type="submission" date="2020-09" db="EMBL/GenBank/DDBJ databases">
        <authorList>
            <person name="Sun Q."/>
            <person name="Ohkuma M."/>
        </authorList>
    </citation>
    <scope>NUCLEOTIDE SEQUENCE</scope>
    <source>
        <strain evidence="2">JCM 17251</strain>
    </source>
</reference>
<evidence type="ECO:0000259" key="1">
    <source>
        <dbReference type="PROSITE" id="PS51186"/>
    </source>
</evidence>
<dbReference type="SUPFAM" id="SSF55729">
    <property type="entry name" value="Acyl-CoA N-acyltransferases (Nat)"/>
    <property type="match status" value="1"/>
</dbReference>
<dbReference type="InterPro" id="IPR000182">
    <property type="entry name" value="GNAT_dom"/>
</dbReference>
<name>A0A918D1V5_9BACI</name>
<accession>A0A918D1V5</accession>
<dbReference type="GO" id="GO:0008999">
    <property type="term" value="F:protein-N-terminal-alanine acetyltransferase activity"/>
    <property type="evidence" value="ECO:0007669"/>
    <property type="project" value="TreeGrafter"/>
</dbReference>
<gene>
    <name evidence="2" type="ORF">GCM10007971_18680</name>
</gene>
<dbReference type="Pfam" id="PF13302">
    <property type="entry name" value="Acetyltransf_3"/>
    <property type="match status" value="1"/>
</dbReference>
<evidence type="ECO:0000313" key="2">
    <source>
        <dbReference type="EMBL" id="GGN57584.1"/>
    </source>
</evidence>
<organism evidence="2 3">
    <name type="scientific">Oceanobacillus indicireducens</name>
    <dbReference type="NCBI Taxonomy" id="1004261"/>
    <lineage>
        <taxon>Bacteria</taxon>
        <taxon>Bacillati</taxon>
        <taxon>Bacillota</taxon>
        <taxon>Bacilli</taxon>
        <taxon>Bacillales</taxon>
        <taxon>Bacillaceae</taxon>
        <taxon>Oceanobacillus</taxon>
    </lineage>
</organism>
<sequence length="179" mass="20992">MLELALDEEITLRHIQESDAAELFNLTEKSRTELREWLPWVDGTQTRRDSLKFIQHTLDAYNAKRALNCGIIYKGKLCGMIGFNLVDWSNRVGHIGYWLATDMVGRGIMSRAVSGLMHYGFYELDLNRMEIRAAVENRRSRAIPERLGFREEGTIREAEWLYDHFVHHVVYGMLRSEWE</sequence>